<dbReference type="EMBL" id="BONF01000058">
    <property type="protein sequence ID" value="GIF86060.1"/>
    <property type="molecule type" value="Genomic_DNA"/>
</dbReference>
<dbReference type="PROSITE" id="PS00018">
    <property type="entry name" value="EF_HAND_1"/>
    <property type="match status" value="1"/>
</dbReference>
<dbReference type="InterPro" id="IPR018247">
    <property type="entry name" value="EF_Hand_1_Ca_BS"/>
</dbReference>
<name>A0A8J3NPL0_9ACTN</name>
<organism evidence="1 2">
    <name type="scientific">Catellatospora bangladeshensis</name>
    <dbReference type="NCBI Taxonomy" id="310355"/>
    <lineage>
        <taxon>Bacteria</taxon>
        <taxon>Bacillati</taxon>
        <taxon>Actinomycetota</taxon>
        <taxon>Actinomycetes</taxon>
        <taxon>Micromonosporales</taxon>
        <taxon>Micromonosporaceae</taxon>
        <taxon>Catellatospora</taxon>
    </lineage>
</organism>
<proteinExistence type="predicted"/>
<evidence type="ECO:0000313" key="1">
    <source>
        <dbReference type="EMBL" id="GIF86060.1"/>
    </source>
</evidence>
<sequence length="505" mass="55681">MDIRLLIAGPAWSARPDSIVDAGRQPLAVERVISEHAARLVPGVITTTPHARYLALHTRLAHEAQRRGWSHDDRQEFRVLLRRCEALFAAIAVCHYDAHPAEHAARAGTSQPHGAQAMAGLLRKSSFLVTDLARVYSEQLAGFLGTYGGIETLLGLTDGGPVPRPAVGDDVEGLAGLDDLIAMADRSQDDVLTRADLADLEHLCLCRVADAPDGVLLRRAYFAVGQHAKTHRLSAALLSLALRGERDAQSIDDAMDLLCCFTSDLRQVCQGDDLYRHALTWRGVLLRNWSVWAWRMFWARLVAPLDQPDTLDSAVASFVEGLPHTTVRQALRLDLPDLVDPAGNLLPAEHEILAQRPGSERLWDPLTIVRMLAVGAHRLDHLGGGSLASFSDDRDAEDLGPRYVAAWLARNADRRLADAVAQQAHAAFGRADAVSRRKLHWTQHGLKMPTRLRREGDRWRVEGEEGYGPMSLRLNTFRSVLHQLGVLAPDGDHWTIGRHHAEITA</sequence>
<protein>
    <submittedName>
        <fullName evidence="1">Uncharacterized protein</fullName>
    </submittedName>
</protein>
<dbReference type="AlphaFoldDB" id="A0A8J3NPL0"/>
<reference evidence="1 2" key="1">
    <citation type="submission" date="2021-01" db="EMBL/GenBank/DDBJ databases">
        <title>Whole genome shotgun sequence of Catellatospora bangladeshensis NBRC 107357.</title>
        <authorList>
            <person name="Komaki H."/>
            <person name="Tamura T."/>
        </authorList>
    </citation>
    <scope>NUCLEOTIDE SEQUENCE [LARGE SCALE GENOMIC DNA]</scope>
    <source>
        <strain evidence="1 2">NBRC 107357</strain>
    </source>
</reference>
<comment type="caution">
    <text evidence="1">The sequence shown here is derived from an EMBL/GenBank/DDBJ whole genome shotgun (WGS) entry which is preliminary data.</text>
</comment>
<accession>A0A8J3NPL0</accession>
<keyword evidence="2" id="KW-1185">Reference proteome</keyword>
<evidence type="ECO:0000313" key="2">
    <source>
        <dbReference type="Proteomes" id="UP000601223"/>
    </source>
</evidence>
<dbReference type="Proteomes" id="UP000601223">
    <property type="component" value="Unassembled WGS sequence"/>
</dbReference>
<gene>
    <name evidence="1" type="ORF">Cba03nite_74090</name>
</gene>